<dbReference type="STRING" id="1477437.SAMN05444682_11391"/>
<dbReference type="PRINTS" id="PR00702">
    <property type="entry name" value="ACRIFLAVINRP"/>
</dbReference>
<dbReference type="Gene3D" id="3.30.70.1440">
    <property type="entry name" value="Multidrug efflux transporter AcrB pore domain"/>
    <property type="match status" value="1"/>
</dbReference>
<evidence type="ECO:0000256" key="12">
    <source>
        <dbReference type="SAM" id="Phobius"/>
    </source>
</evidence>
<keyword evidence="7 10" id="KW-0812">Transmembrane</keyword>
<dbReference type="Gene3D" id="1.20.1640.10">
    <property type="entry name" value="Multidrug efflux transporter AcrB transmembrane domain"/>
    <property type="match status" value="2"/>
</dbReference>
<comment type="similarity">
    <text evidence="3">Belongs to the resistance-nodulation-cell division (RND) (TC 2.A.6) family.</text>
</comment>
<dbReference type="InterPro" id="IPR001036">
    <property type="entry name" value="Acrflvin-R"/>
</dbReference>
<dbReference type="Gene3D" id="2.20.200.10">
    <property type="entry name" value="Outer membrane efflux proteins (OEP)"/>
    <property type="match status" value="1"/>
</dbReference>
<evidence type="ECO:0000313" key="13">
    <source>
        <dbReference type="EMBL" id="SFJ74523.1"/>
    </source>
</evidence>
<accession>A0A1I3TVL1</accession>
<comment type="similarity">
    <text evidence="2 10">Belongs to the outer membrane factor (OMF) (TC 1.B.17) family.</text>
</comment>
<evidence type="ECO:0000256" key="8">
    <source>
        <dbReference type="ARBA" id="ARBA00022989"/>
    </source>
</evidence>
<feature type="transmembrane region" description="Helical" evidence="12">
    <location>
        <begin position="436"/>
        <end position="456"/>
    </location>
</feature>
<dbReference type="RefSeq" id="WP_177195272.1">
    <property type="nucleotide sequence ID" value="NZ_FOQO01000013.1"/>
</dbReference>
<dbReference type="Pfam" id="PF02321">
    <property type="entry name" value="OEP"/>
    <property type="match status" value="2"/>
</dbReference>
<dbReference type="SUPFAM" id="SSF82714">
    <property type="entry name" value="Multidrug efflux transporter AcrB TolC docking domain, DN and DC subdomains"/>
    <property type="match status" value="2"/>
</dbReference>
<evidence type="ECO:0000313" key="14">
    <source>
        <dbReference type="Proteomes" id="UP000198670"/>
    </source>
</evidence>
<dbReference type="GO" id="GO:0015562">
    <property type="term" value="F:efflux transmembrane transporter activity"/>
    <property type="evidence" value="ECO:0007669"/>
    <property type="project" value="InterPro"/>
</dbReference>
<dbReference type="InterPro" id="IPR004764">
    <property type="entry name" value="MdtF-like"/>
</dbReference>
<evidence type="ECO:0000256" key="4">
    <source>
        <dbReference type="ARBA" id="ARBA00022448"/>
    </source>
</evidence>
<feature type="transmembrane region" description="Helical" evidence="12">
    <location>
        <begin position="546"/>
        <end position="563"/>
    </location>
</feature>
<feature type="transmembrane region" description="Helical" evidence="12">
    <location>
        <begin position="978"/>
        <end position="996"/>
    </location>
</feature>
<keyword evidence="8 12" id="KW-1133">Transmembrane helix</keyword>
<evidence type="ECO:0000256" key="7">
    <source>
        <dbReference type="ARBA" id="ARBA00022692"/>
    </source>
</evidence>
<evidence type="ECO:0000256" key="9">
    <source>
        <dbReference type="ARBA" id="ARBA00023136"/>
    </source>
</evidence>
<dbReference type="Pfam" id="PF00873">
    <property type="entry name" value="ACR_tran"/>
    <property type="match status" value="1"/>
</dbReference>
<evidence type="ECO:0000256" key="5">
    <source>
        <dbReference type="ARBA" id="ARBA00022475"/>
    </source>
</evidence>
<dbReference type="Proteomes" id="UP000198670">
    <property type="component" value="Unassembled WGS sequence"/>
</dbReference>
<feature type="coiled-coil region" evidence="11">
    <location>
        <begin position="1441"/>
        <end position="1513"/>
    </location>
</feature>
<protein>
    <submittedName>
        <fullName evidence="13">Hydrophobe/amphiphile efflux-1 (HAE1) family protein/efflux transporter, outer membrane factor (OMF) lipoprotein, NodT family</fullName>
    </submittedName>
</protein>
<keyword evidence="9 10" id="KW-0472">Membrane</keyword>
<feature type="transmembrane region" description="Helical" evidence="12">
    <location>
        <begin position="364"/>
        <end position="384"/>
    </location>
</feature>
<dbReference type="InterPro" id="IPR027463">
    <property type="entry name" value="AcrB_DN_DC_subdom"/>
</dbReference>
<dbReference type="Gene3D" id="3.30.2090.10">
    <property type="entry name" value="Multidrug efflux transporter AcrB TolC docking domain, DN and DC subdomains"/>
    <property type="match status" value="2"/>
</dbReference>
<dbReference type="EMBL" id="FOQO01000013">
    <property type="protein sequence ID" value="SFJ74523.1"/>
    <property type="molecule type" value="Genomic_DNA"/>
</dbReference>
<proteinExistence type="inferred from homology"/>
<dbReference type="NCBIfam" id="TIGR01845">
    <property type="entry name" value="outer_NodT"/>
    <property type="match status" value="1"/>
</dbReference>
<keyword evidence="5" id="KW-1003">Cell membrane</keyword>
<feature type="transmembrane region" description="Helical" evidence="12">
    <location>
        <begin position="468"/>
        <end position="495"/>
    </location>
</feature>
<gene>
    <name evidence="13" type="ORF">SAMN05444682_11391</name>
</gene>
<organism evidence="13 14">
    <name type="scientific">Parapedobacter indicus</name>
    <dbReference type="NCBI Taxonomy" id="1477437"/>
    <lineage>
        <taxon>Bacteria</taxon>
        <taxon>Pseudomonadati</taxon>
        <taxon>Bacteroidota</taxon>
        <taxon>Sphingobacteriia</taxon>
        <taxon>Sphingobacteriales</taxon>
        <taxon>Sphingobacteriaceae</taxon>
        <taxon>Parapedobacter</taxon>
    </lineage>
</organism>
<evidence type="ECO:0000256" key="6">
    <source>
        <dbReference type="ARBA" id="ARBA00022519"/>
    </source>
</evidence>
<dbReference type="PANTHER" id="PTHR32063:SF9">
    <property type="entry name" value="SIMILAR TO MULTIDRUG RESISTANCE PROTEIN MEXB"/>
    <property type="match status" value="1"/>
</dbReference>
<dbReference type="GO" id="GO:0009636">
    <property type="term" value="P:response to toxic substance"/>
    <property type="evidence" value="ECO:0007669"/>
    <property type="project" value="UniProtKB-ARBA"/>
</dbReference>
<dbReference type="SUPFAM" id="SSF56954">
    <property type="entry name" value="Outer membrane efflux proteins (OEP)"/>
    <property type="match status" value="1"/>
</dbReference>
<dbReference type="FunFam" id="3.30.70.1430:FF:000001">
    <property type="entry name" value="Efflux pump membrane transporter"/>
    <property type="match status" value="1"/>
</dbReference>
<keyword evidence="10" id="KW-1134">Transmembrane beta strand</keyword>
<evidence type="ECO:0000256" key="11">
    <source>
        <dbReference type="SAM" id="Coils"/>
    </source>
</evidence>
<dbReference type="GO" id="GO:0042910">
    <property type="term" value="F:xenobiotic transmembrane transporter activity"/>
    <property type="evidence" value="ECO:0007669"/>
    <property type="project" value="TreeGrafter"/>
</dbReference>
<dbReference type="NCBIfam" id="TIGR00915">
    <property type="entry name" value="2A0602"/>
    <property type="match status" value="1"/>
</dbReference>
<feature type="transmembrane region" description="Helical" evidence="12">
    <location>
        <begin position="1016"/>
        <end position="1038"/>
    </location>
</feature>
<feature type="transmembrane region" description="Helical" evidence="12">
    <location>
        <begin position="338"/>
        <end position="357"/>
    </location>
</feature>
<evidence type="ECO:0000256" key="1">
    <source>
        <dbReference type="ARBA" id="ARBA00004429"/>
    </source>
</evidence>
<keyword evidence="11" id="KW-0175">Coiled coil</keyword>
<name>A0A1I3TVL1_9SPHI</name>
<dbReference type="PANTHER" id="PTHR32063">
    <property type="match status" value="1"/>
</dbReference>
<dbReference type="Gene3D" id="3.30.70.1430">
    <property type="entry name" value="Multidrug efflux transporter AcrB pore domain"/>
    <property type="match status" value="2"/>
</dbReference>
<keyword evidence="4" id="KW-0813">Transport</keyword>
<comment type="subcellular location">
    <subcellularLocation>
        <location evidence="1">Cell inner membrane</location>
        <topology evidence="1">Multi-pass membrane protein</topology>
    </subcellularLocation>
    <subcellularLocation>
        <location evidence="10">Cell membrane</location>
        <topology evidence="10">Lipid-anchor</topology>
    </subcellularLocation>
</comment>
<feature type="transmembrane region" description="Helical" evidence="12">
    <location>
        <begin position="876"/>
        <end position="895"/>
    </location>
</feature>
<keyword evidence="10" id="KW-0564">Palmitate</keyword>
<keyword evidence="14" id="KW-1185">Reference proteome</keyword>
<dbReference type="Gene3D" id="3.30.70.1320">
    <property type="entry name" value="Multidrug efflux transporter AcrB pore domain like"/>
    <property type="match status" value="1"/>
</dbReference>
<dbReference type="SUPFAM" id="SSF82866">
    <property type="entry name" value="Multidrug efflux transporter AcrB transmembrane domain"/>
    <property type="match status" value="2"/>
</dbReference>
<dbReference type="SUPFAM" id="SSF82693">
    <property type="entry name" value="Multidrug efflux transporter AcrB pore domain, PN1, PN2, PC1 and PC2 subdomains"/>
    <property type="match status" value="4"/>
</dbReference>
<evidence type="ECO:0000256" key="3">
    <source>
        <dbReference type="ARBA" id="ARBA00010942"/>
    </source>
</evidence>
<dbReference type="InterPro" id="IPR003423">
    <property type="entry name" value="OMP_efflux"/>
</dbReference>
<feature type="transmembrane region" description="Helical" evidence="12">
    <location>
        <begin position="1050"/>
        <end position="1067"/>
    </location>
</feature>
<keyword evidence="6" id="KW-0997">Cell inner membrane</keyword>
<dbReference type="GO" id="GO:0005886">
    <property type="term" value="C:plasma membrane"/>
    <property type="evidence" value="ECO:0007669"/>
    <property type="project" value="UniProtKB-SubCell"/>
</dbReference>
<feature type="transmembrane region" description="Helical" evidence="12">
    <location>
        <begin position="932"/>
        <end position="957"/>
    </location>
</feature>
<dbReference type="Gene3D" id="1.20.1600.10">
    <property type="entry name" value="Outer membrane efflux proteins (OEP)"/>
    <property type="match status" value="1"/>
</dbReference>
<feature type="transmembrane region" description="Helical" evidence="12">
    <location>
        <begin position="390"/>
        <end position="415"/>
    </location>
</feature>
<evidence type="ECO:0000256" key="2">
    <source>
        <dbReference type="ARBA" id="ARBA00007613"/>
    </source>
</evidence>
<keyword evidence="10 13" id="KW-0449">Lipoprotein</keyword>
<sequence length="1530" mass="166671">MLQKFIERPVLSTVISILLVILGTISALTLPISQFPDIAPPTVVVTASYPGANAETVARSVATPIEEAVNGVENMTYMTSNSSNDGSMTLTVFFKQGTDPDIAAVNVQNRVSKASNKIPQEVIQAGISTQKQQNSFLMFVALTSKDSLYDEAFIQNYLKINVIPQMQRIPGVAEVQPFGGREYAMRIWLQPDRLMAYNLSPQDVMRAIADQNVEAAPGRLGQSSPEMFEYVLKYKGKLNENQDYENMIITATNDGQLIRLKDVARVSFGSFSYAANSRLNGGATSGIALLQTAGSNANEILIEAKKQIEVLKEALPKGIEPIVMFNAKDFLDESISQVNHTLIEAFILVFLVVFIFLQDFRSTLIPAIAVPVAIIGTFFFMQLFGFSINLLTLFALVLAIGIVVDDAIVVVEAVHSKMERTGLSPRDATQESMKEISGAIVSITLVMVAVFVPVTFMQGPAGVFYTQFAFTLAVAIGISALNALTLSPALCALFLKNPHSEGTETGAEPGNKGGFLKRFFSAFNVAFTAITDKYVKSLQLLMRRKWVVVSGLALVTAVTVFMIQRTPTGFIPTEDQGFVLYAVNTPPGSSLARTERAMKQIEEIVANEPFTLNHYQVDGLNFISNANAAPYGAGFIRTKPKDQRGPIKDYEAIAASLTQKVAAEVKGAQAVFFTFPTVSGFGNVDGFEFMLQDRGNGSLQKLDATAKEFIAALSKREEIAFAFTTFAANNPQYELVIDDEKAKQLGVNVSDLLQTVQIYFGSTFVSDFNRFGKFYRVIAQADIPYRANASSLNEIYVKNADGGMVAANTMVTLNRVYGPETVTRNNLYNAVTINGKPNVGYSTGDAIVAIEETAREVLPRNFAYEWTGMTREEKSAGSQLTVIFIMSLVFVFFLLAAQYESYILPLAVVTTIPLGIFGVMLFINLMGIENNIYVQVAMIMLIGLLAKNAILIVEYALQRRRAGMGLLESALEASRLRLRPILMTSFAFIVGMIPLLRATGGSALGNHSIGAGAVGGMLTGVLLGVFAIPVLFVIFQYLQERVSAKRSGKLALQPAVLLLAASVLAYSCSTGRETVHTTGAVPDTFRTVAATPADAATSDLPAADSTSIAQLEWKQFFTDTALQRIIDSVLARNFDMQVALNTITLNEAYLKQAKATWLPVVQADLSANTSRPSQNSLNGLNLADFVGTNHIEDYTAAVGVSWEVDVWGKIRQQKQASLAAYLQSTEAVKSLQTRLITASASAYYTLLMLHEQLGITRRNIALSDSTLRAVRLQYTAGQASILAVQQAEVQLEKTKAWIPKLEQALLMQENALSILMASEPREIAASAPLQSFAIPQRFAIGIPAAMVSRRPDVKESEYALEIADAQVGIAQANRYPALRITAAGGLNAFQASNWFVMPASLFGNLAGNVMQPVFNSRKLKTQFEAAKIQRENAVIRFRQTVLNAVGEVSDALAQLDKLREQIEITQSQKNKLEKAIPNAQLLFTNGMASYLEVITAQQNALQSELELADLKRQQIEAYVLLYRSLGGGVD</sequence>
<dbReference type="FunFam" id="1.20.1640.10:FF:000001">
    <property type="entry name" value="Efflux pump membrane transporter"/>
    <property type="match status" value="1"/>
</dbReference>
<dbReference type="InterPro" id="IPR010131">
    <property type="entry name" value="MdtP/NodT-like"/>
</dbReference>
<evidence type="ECO:0000256" key="10">
    <source>
        <dbReference type="RuleBase" id="RU362097"/>
    </source>
</evidence>
<reference evidence="13 14" key="1">
    <citation type="submission" date="2016-10" db="EMBL/GenBank/DDBJ databases">
        <authorList>
            <person name="de Groot N.N."/>
        </authorList>
    </citation>
    <scope>NUCLEOTIDE SEQUENCE [LARGE SCALE GENOMIC DNA]</scope>
    <source>
        <strain evidence="13 14">RK1</strain>
    </source>
</reference>
<feature type="transmembrane region" description="Helical" evidence="12">
    <location>
        <begin position="902"/>
        <end position="926"/>
    </location>
</feature>